<protein>
    <submittedName>
        <fullName evidence="3">Uncharacterized protein</fullName>
    </submittedName>
</protein>
<comment type="caution">
    <text evidence="3">The sequence shown here is derived from an EMBL/GenBank/DDBJ whole genome shotgun (WGS) entry which is preliminary data.</text>
</comment>
<dbReference type="RefSeq" id="XP_028545809.1">
    <property type="nucleotide sequence ID" value="XM_028690008.1"/>
</dbReference>
<dbReference type="GeneID" id="39749963"/>
<evidence type="ECO:0000256" key="2">
    <source>
        <dbReference type="SAM" id="Phobius"/>
    </source>
</evidence>
<feature type="region of interest" description="Disordered" evidence="1">
    <location>
        <begin position="79"/>
        <end position="101"/>
    </location>
</feature>
<reference evidence="4" key="1">
    <citation type="submission" date="2017-04" db="EMBL/GenBank/DDBJ databases">
        <title>Plasmodium gonderi genome.</title>
        <authorList>
            <person name="Arisue N."/>
            <person name="Honma H."/>
            <person name="Kawai S."/>
            <person name="Tougan T."/>
            <person name="Tanabe K."/>
            <person name="Horii T."/>
        </authorList>
    </citation>
    <scope>NUCLEOTIDE SEQUENCE [LARGE SCALE GENOMIC DNA]</scope>
    <source>
        <strain evidence="4">ATCC 30045</strain>
    </source>
</reference>
<dbReference type="OrthoDB" id="380643at2759"/>
<accession>A0A1Y1JLX5</accession>
<dbReference type="OMA" id="EMTHAVW"/>
<dbReference type="EMBL" id="BDQF01000015">
    <property type="protein sequence ID" value="GAW83220.1"/>
    <property type="molecule type" value="Genomic_DNA"/>
</dbReference>
<keyword evidence="2" id="KW-0472">Membrane</keyword>
<keyword evidence="4" id="KW-1185">Reference proteome</keyword>
<evidence type="ECO:0000256" key="1">
    <source>
        <dbReference type="SAM" id="MobiDB-lite"/>
    </source>
</evidence>
<gene>
    <name evidence="3" type="ORF">PGO_140140</name>
</gene>
<evidence type="ECO:0000313" key="3">
    <source>
        <dbReference type="EMBL" id="GAW83220.1"/>
    </source>
</evidence>
<sequence>MNQIKELIGNLNLDFFKKFLPKRGTCGCTSFSKANSFSLTLAICLIVFSIICTNYYFDNDYLKQKEILEKEKLKKEKINQEKAKQTDMEKEEMTHDVWMQN</sequence>
<evidence type="ECO:0000313" key="4">
    <source>
        <dbReference type="Proteomes" id="UP000195521"/>
    </source>
</evidence>
<keyword evidence="2" id="KW-0812">Transmembrane</keyword>
<organism evidence="3 4">
    <name type="scientific">Plasmodium gonderi</name>
    <dbReference type="NCBI Taxonomy" id="77519"/>
    <lineage>
        <taxon>Eukaryota</taxon>
        <taxon>Sar</taxon>
        <taxon>Alveolata</taxon>
        <taxon>Apicomplexa</taxon>
        <taxon>Aconoidasida</taxon>
        <taxon>Haemosporida</taxon>
        <taxon>Plasmodiidae</taxon>
        <taxon>Plasmodium</taxon>
        <taxon>Plasmodium (Plasmodium)</taxon>
    </lineage>
</organism>
<feature type="compositionally biased region" description="Basic and acidic residues" evidence="1">
    <location>
        <begin position="79"/>
        <end position="95"/>
    </location>
</feature>
<dbReference type="AlphaFoldDB" id="A0A1Y1JLX5"/>
<feature type="transmembrane region" description="Helical" evidence="2">
    <location>
        <begin position="37"/>
        <end position="57"/>
    </location>
</feature>
<dbReference type="Proteomes" id="UP000195521">
    <property type="component" value="Unassembled WGS sequence"/>
</dbReference>
<proteinExistence type="predicted"/>
<keyword evidence="2" id="KW-1133">Transmembrane helix</keyword>
<name>A0A1Y1JLX5_PLAGO</name>